<feature type="domain" description="Solute-binding protein family 5" evidence="6">
    <location>
        <begin position="67"/>
        <end position="439"/>
    </location>
</feature>
<dbReference type="SUPFAM" id="SSF53850">
    <property type="entry name" value="Periplasmic binding protein-like II"/>
    <property type="match status" value="1"/>
</dbReference>
<dbReference type="InterPro" id="IPR000914">
    <property type="entry name" value="SBP_5_dom"/>
</dbReference>
<dbReference type="Pfam" id="PF00496">
    <property type="entry name" value="SBP_bac_5"/>
    <property type="match status" value="1"/>
</dbReference>
<proteinExistence type="inferred from homology"/>
<dbReference type="RefSeq" id="WP_168030017.1">
    <property type="nucleotide sequence ID" value="NZ_JAAVNE010000013.1"/>
</dbReference>
<evidence type="ECO:0000256" key="4">
    <source>
        <dbReference type="ARBA" id="ARBA00022729"/>
    </source>
</evidence>
<dbReference type="Gene3D" id="3.40.190.10">
    <property type="entry name" value="Periplasmic binding protein-like II"/>
    <property type="match status" value="1"/>
</dbReference>
<name>A0ABX1E3C0_9PROT</name>
<keyword evidence="3" id="KW-0813">Transport</keyword>
<evidence type="ECO:0000256" key="2">
    <source>
        <dbReference type="ARBA" id="ARBA00005695"/>
    </source>
</evidence>
<dbReference type="Proteomes" id="UP000787635">
    <property type="component" value="Unassembled WGS sequence"/>
</dbReference>
<reference evidence="7 8" key="1">
    <citation type="submission" date="2020-03" db="EMBL/GenBank/DDBJ databases">
        <title>Roseomonas selenitidurans sp. nov. isolated from urban soil.</title>
        <authorList>
            <person name="Liu H."/>
        </authorList>
    </citation>
    <scope>NUCLEOTIDE SEQUENCE [LARGE SCALE GENOMIC DNA]</scope>
    <source>
        <strain evidence="7 8">BU-1</strain>
    </source>
</reference>
<evidence type="ECO:0000256" key="3">
    <source>
        <dbReference type="ARBA" id="ARBA00022448"/>
    </source>
</evidence>
<accession>A0ABX1E3C0</accession>
<sequence length="523" mass="57089">MATLPRLAAGSLALLLAATPLHAAELRIGLAAAPTSLDPHYHNNGVNNSQARHVFDSLTHQDANQQITPGLAESWRLVDDDTWEFKLRQGVTFHDGSPFTAEDVAFSLERAPRVPGSPSSFGTYTKQIKSWTIIDPHTIQLHTNGPAPLLAIDLSSVAIVSRKHGESATTADYQAVRAAIGTGPYRLVEHRPSDRMVYERNPSYWGGAEPWERVTFRIVTLGPARVAALLAGDVDMINEVPSTDMARLRGQDSVRLWSGSTNRMTFLSLDVQHDVPIPGNASDNEGNPLPRNPMQDLRVRQALSLAIDRGVIVDRVNEGQAVRANQLVPEGFFGYNPAIQPETPDPERARRLLAEAGYPNGFRIVLHTSNDRIVNAARTVQAVAQMWGRIGVRTAIETMPHTVYSGRTARFELSHMLHSWGAGTGEAAGSFVGIVHTRGGAYGGSNRGRYSNPQVDAAIRQALVTVDEARRRAILQDIMVTVMDSRAILPLVFWVSTWATRPGLVYTPQTNQATLATATRLAP</sequence>
<protein>
    <submittedName>
        <fullName evidence="7">ABC transporter substrate-binding protein</fullName>
    </submittedName>
</protein>
<comment type="subcellular location">
    <subcellularLocation>
        <location evidence="1">Periplasm</location>
    </subcellularLocation>
</comment>
<dbReference type="PIRSF" id="PIRSF002741">
    <property type="entry name" value="MppA"/>
    <property type="match status" value="1"/>
</dbReference>
<comment type="caution">
    <text evidence="7">The sequence shown here is derived from an EMBL/GenBank/DDBJ whole genome shotgun (WGS) entry which is preliminary data.</text>
</comment>
<dbReference type="Gene3D" id="3.90.76.10">
    <property type="entry name" value="Dipeptide-binding Protein, Domain 1"/>
    <property type="match status" value="1"/>
</dbReference>
<evidence type="ECO:0000256" key="1">
    <source>
        <dbReference type="ARBA" id="ARBA00004418"/>
    </source>
</evidence>
<dbReference type="Gene3D" id="3.10.105.10">
    <property type="entry name" value="Dipeptide-binding Protein, Domain 3"/>
    <property type="match status" value="1"/>
</dbReference>
<dbReference type="CDD" id="cd08498">
    <property type="entry name" value="PBP2_NikA_DppA_OppA_like_2"/>
    <property type="match status" value="1"/>
</dbReference>
<keyword evidence="8" id="KW-1185">Reference proteome</keyword>
<dbReference type="EMBL" id="JAAVNE010000013">
    <property type="protein sequence ID" value="NKC31258.1"/>
    <property type="molecule type" value="Genomic_DNA"/>
</dbReference>
<feature type="chain" id="PRO_5046246418" evidence="5">
    <location>
        <begin position="24"/>
        <end position="523"/>
    </location>
</feature>
<feature type="signal peptide" evidence="5">
    <location>
        <begin position="1"/>
        <end position="23"/>
    </location>
</feature>
<comment type="similarity">
    <text evidence="2">Belongs to the bacterial solute-binding protein 5 family.</text>
</comment>
<dbReference type="InterPro" id="IPR039424">
    <property type="entry name" value="SBP_5"/>
</dbReference>
<keyword evidence="4 5" id="KW-0732">Signal</keyword>
<evidence type="ECO:0000256" key="5">
    <source>
        <dbReference type="SAM" id="SignalP"/>
    </source>
</evidence>
<dbReference type="InterPro" id="IPR030678">
    <property type="entry name" value="Peptide/Ni-bd"/>
</dbReference>
<organism evidence="7 8">
    <name type="scientific">Falsiroseomonas selenitidurans</name>
    <dbReference type="NCBI Taxonomy" id="2716335"/>
    <lineage>
        <taxon>Bacteria</taxon>
        <taxon>Pseudomonadati</taxon>
        <taxon>Pseudomonadota</taxon>
        <taxon>Alphaproteobacteria</taxon>
        <taxon>Acetobacterales</taxon>
        <taxon>Roseomonadaceae</taxon>
        <taxon>Falsiroseomonas</taxon>
    </lineage>
</organism>
<dbReference type="PANTHER" id="PTHR30290:SF9">
    <property type="entry name" value="OLIGOPEPTIDE-BINDING PROTEIN APPA"/>
    <property type="match status" value="1"/>
</dbReference>
<evidence type="ECO:0000313" key="8">
    <source>
        <dbReference type="Proteomes" id="UP000787635"/>
    </source>
</evidence>
<evidence type="ECO:0000313" key="7">
    <source>
        <dbReference type="EMBL" id="NKC31258.1"/>
    </source>
</evidence>
<dbReference type="PANTHER" id="PTHR30290">
    <property type="entry name" value="PERIPLASMIC BINDING COMPONENT OF ABC TRANSPORTER"/>
    <property type="match status" value="1"/>
</dbReference>
<gene>
    <name evidence="7" type="ORF">HEQ75_10335</name>
</gene>
<evidence type="ECO:0000259" key="6">
    <source>
        <dbReference type="Pfam" id="PF00496"/>
    </source>
</evidence>